<gene>
    <name evidence="7" type="ORF">ACFSCT_09220</name>
</gene>
<dbReference type="Pfam" id="PF04349">
    <property type="entry name" value="MdoG"/>
    <property type="match status" value="1"/>
</dbReference>
<dbReference type="Gene3D" id="2.70.98.10">
    <property type="match status" value="1"/>
</dbReference>
<evidence type="ECO:0000256" key="3">
    <source>
        <dbReference type="ARBA" id="ARBA00009284"/>
    </source>
</evidence>
<evidence type="ECO:0000313" key="7">
    <source>
        <dbReference type="EMBL" id="MFD1881895.1"/>
    </source>
</evidence>
<proteinExistence type="inferred from homology"/>
<feature type="domain" description="Glucan biosynthesis periplasmic MdoG C-terminal" evidence="6">
    <location>
        <begin position="47"/>
        <end position="518"/>
    </location>
</feature>
<dbReference type="InterPro" id="IPR014718">
    <property type="entry name" value="GH-type_carb-bd"/>
</dbReference>
<protein>
    <submittedName>
        <fullName evidence="7">Glucan biosynthesis protein</fullName>
    </submittedName>
</protein>
<organism evidence="7 8">
    <name type="scientific">Paracoccus pacificus</name>
    <dbReference type="NCBI Taxonomy" id="1463598"/>
    <lineage>
        <taxon>Bacteria</taxon>
        <taxon>Pseudomonadati</taxon>
        <taxon>Pseudomonadota</taxon>
        <taxon>Alphaproteobacteria</taxon>
        <taxon>Rhodobacterales</taxon>
        <taxon>Paracoccaceae</taxon>
        <taxon>Paracoccus</taxon>
    </lineage>
</organism>
<evidence type="ECO:0000256" key="2">
    <source>
        <dbReference type="ARBA" id="ARBA00005001"/>
    </source>
</evidence>
<reference evidence="8" key="1">
    <citation type="journal article" date="2019" name="Int. J. Syst. Evol. Microbiol.">
        <title>The Global Catalogue of Microorganisms (GCM) 10K type strain sequencing project: providing services to taxonomists for standard genome sequencing and annotation.</title>
        <authorList>
            <consortium name="The Broad Institute Genomics Platform"/>
            <consortium name="The Broad Institute Genome Sequencing Center for Infectious Disease"/>
            <person name="Wu L."/>
            <person name="Ma J."/>
        </authorList>
    </citation>
    <scope>NUCLEOTIDE SEQUENCE [LARGE SCALE GENOMIC DNA]</scope>
    <source>
        <strain evidence="8">CCUG 56029</strain>
    </source>
</reference>
<dbReference type="Gene3D" id="2.60.40.10">
    <property type="entry name" value="Immunoglobulins"/>
    <property type="match status" value="1"/>
</dbReference>
<dbReference type="Proteomes" id="UP001597213">
    <property type="component" value="Unassembled WGS sequence"/>
</dbReference>
<dbReference type="PANTHER" id="PTHR30504:SF2">
    <property type="entry name" value="GLUCANS BIOSYNTHESIS PROTEIN G"/>
    <property type="match status" value="1"/>
</dbReference>
<keyword evidence="4" id="KW-0574">Periplasm</keyword>
<sequence length="521" mass="57060">MIRRDVLRGGAALAVLGGSAGGLFAQTQTAPTPAPDGAAAPVAAAPFGFESVVGIAKDLSGSSYAAPQMTLRGTFAKLTYDQYRAIRFRRDRDPWGGLPNFAVDLLPPGMIYTQPVEINIVENGQPRPLPFNLDTFEFDPKLFPEGIDTTEVEGLGWSGFRLRAPLNRPDFMDEFVVFQGASYFRAVARGTIYGLSARGLAIGTGSSAGEEFPLFRTFWIHRPQPGDRMVRVNALLDSDSVTGAYEFLMEPGADTVIQVRCALFPRRELQNVGIAPLTSMFWFSPADRPGIDDFRSAVHDSDGLQMLTGEGARLWRLLSNPANLQISAFQDSSPRGFGLAQRARSFDDYRDTEADYQDRPSAWVQPVSDFGRGSVTLVEIPVRNEFNDNIVSYWQPAQALAANQRADFAYDLIISKLPPDNPPLARAMRTMSGISVNAADWRTYNIDFSETQIGALEPQLVVQASAGKIGAVHAVRMPEQDLFRLAFEFTPGNATLAELSARLVGPDGPISETWLHRWTSG</sequence>
<evidence type="ECO:0000256" key="5">
    <source>
        <dbReference type="SAM" id="SignalP"/>
    </source>
</evidence>
<feature type="chain" id="PRO_5047030465" evidence="5">
    <location>
        <begin position="26"/>
        <end position="521"/>
    </location>
</feature>
<keyword evidence="5" id="KW-0732">Signal</keyword>
<dbReference type="EMBL" id="JBHUEN010000021">
    <property type="protein sequence ID" value="MFD1881895.1"/>
    <property type="molecule type" value="Genomic_DNA"/>
</dbReference>
<comment type="pathway">
    <text evidence="2">Glycan metabolism; osmoregulated periplasmic glucan (OPG) biosynthesis.</text>
</comment>
<dbReference type="InterPro" id="IPR007444">
    <property type="entry name" value="Glucan_biosyn_MdoG_C"/>
</dbReference>
<dbReference type="RefSeq" id="WP_379142126.1">
    <property type="nucleotide sequence ID" value="NZ_JBHUEN010000021.1"/>
</dbReference>
<keyword evidence="8" id="KW-1185">Reference proteome</keyword>
<evidence type="ECO:0000259" key="6">
    <source>
        <dbReference type="Pfam" id="PF04349"/>
    </source>
</evidence>
<comment type="similarity">
    <text evidence="3">Belongs to the OpgD/OpgG family.</text>
</comment>
<dbReference type="InterPro" id="IPR011013">
    <property type="entry name" value="Gal_mutarotase_sf_dom"/>
</dbReference>
<accession>A0ABW4R843</accession>
<dbReference type="InterPro" id="IPR014438">
    <property type="entry name" value="Glucan_biosyn_MdoG/MdoD"/>
</dbReference>
<evidence type="ECO:0000256" key="1">
    <source>
        <dbReference type="ARBA" id="ARBA00004418"/>
    </source>
</evidence>
<dbReference type="PIRSF" id="PIRSF006281">
    <property type="entry name" value="MdoG"/>
    <property type="match status" value="1"/>
</dbReference>
<comment type="subcellular location">
    <subcellularLocation>
        <location evidence="1">Periplasm</location>
    </subcellularLocation>
</comment>
<comment type="caution">
    <text evidence="7">The sequence shown here is derived from an EMBL/GenBank/DDBJ whole genome shotgun (WGS) entry which is preliminary data.</text>
</comment>
<dbReference type="InterPro" id="IPR014756">
    <property type="entry name" value="Ig_E-set"/>
</dbReference>
<dbReference type="PANTHER" id="PTHR30504">
    <property type="entry name" value="GLUCANS BIOSYNTHESIS PROTEIN"/>
    <property type="match status" value="1"/>
</dbReference>
<feature type="signal peptide" evidence="5">
    <location>
        <begin position="1"/>
        <end position="25"/>
    </location>
</feature>
<evidence type="ECO:0000313" key="8">
    <source>
        <dbReference type="Proteomes" id="UP001597213"/>
    </source>
</evidence>
<name>A0ABW4R843_9RHOB</name>
<dbReference type="SUPFAM" id="SSF81296">
    <property type="entry name" value="E set domains"/>
    <property type="match status" value="1"/>
</dbReference>
<dbReference type="SUPFAM" id="SSF74650">
    <property type="entry name" value="Galactose mutarotase-like"/>
    <property type="match status" value="1"/>
</dbReference>
<evidence type="ECO:0000256" key="4">
    <source>
        <dbReference type="ARBA" id="ARBA00022764"/>
    </source>
</evidence>
<dbReference type="InterPro" id="IPR013783">
    <property type="entry name" value="Ig-like_fold"/>
</dbReference>